<protein>
    <recommendedName>
        <fullName evidence="4">Tetratricopeptide repeat protein</fullName>
    </recommendedName>
</protein>
<dbReference type="RefSeq" id="WP_116303664.1">
    <property type="nucleotide sequence ID" value="NZ_NFZV01000026.1"/>
</dbReference>
<gene>
    <name evidence="2" type="ORF">CAL65_18655</name>
</gene>
<reference evidence="3" key="1">
    <citation type="submission" date="2017-05" db="EMBL/GenBank/DDBJ databases">
        <authorList>
            <person name="Sharma S."/>
            <person name="Sidhu C."/>
            <person name="Pinnaka A.K."/>
        </authorList>
    </citation>
    <scope>NUCLEOTIDE SEQUENCE [LARGE SCALE GENOMIC DNA]</scope>
    <source>
        <strain evidence="3">AK93</strain>
    </source>
</reference>
<organism evidence="2 3">
    <name type="scientific">Alkalilimnicola ehrlichii</name>
    <dbReference type="NCBI Taxonomy" id="351052"/>
    <lineage>
        <taxon>Bacteria</taxon>
        <taxon>Pseudomonadati</taxon>
        <taxon>Pseudomonadota</taxon>
        <taxon>Gammaproteobacteria</taxon>
        <taxon>Chromatiales</taxon>
        <taxon>Ectothiorhodospiraceae</taxon>
        <taxon>Alkalilimnicola</taxon>
    </lineage>
</organism>
<evidence type="ECO:0008006" key="4">
    <source>
        <dbReference type="Google" id="ProtNLM"/>
    </source>
</evidence>
<evidence type="ECO:0000313" key="3">
    <source>
        <dbReference type="Proteomes" id="UP000256763"/>
    </source>
</evidence>
<proteinExistence type="predicted"/>
<dbReference type="Proteomes" id="UP000256763">
    <property type="component" value="Unassembled WGS sequence"/>
</dbReference>
<feature type="signal peptide" evidence="1">
    <location>
        <begin position="1"/>
        <end position="40"/>
    </location>
</feature>
<evidence type="ECO:0000256" key="1">
    <source>
        <dbReference type="SAM" id="SignalP"/>
    </source>
</evidence>
<accession>A0A3E0WIQ9</accession>
<keyword evidence="1" id="KW-0732">Signal</keyword>
<keyword evidence="3" id="KW-1185">Reference proteome</keyword>
<evidence type="ECO:0000313" key="2">
    <source>
        <dbReference type="EMBL" id="RFA32824.1"/>
    </source>
</evidence>
<dbReference type="EMBL" id="NFZW01000025">
    <property type="protein sequence ID" value="RFA32824.1"/>
    <property type="molecule type" value="Genomic_DNA"/>
</dbReference>
<name>A0A3E0WIQ9_9GAMM</name>
<comment type="caution">
    <text evidence="2">The sequence shown here is derived from an EMBL/GenBank/DDBJ whole genome shotgun (WGS) entry which is preliminary data.</text>
</comment>
<sequence length="735" mass="82573">MSFPAERVMYARQFILGHHVVRSWLALFACLFLAPSLTQAADNDHGIYLSFHEIRFPIPQHIARVTGDDTRLVGTLTGAQTIEIHRCYRFGTAATGCRDTPSPEHLPLIPKSSHASTVSEHAPGQFRLWIVGQSNPALLFDVRLDGFNPEEIENLTRRVTVKSQWQAPDYASDVIPCDDNAMAECAFHNALRVASAYHDTPGWTLHAYELAKTALALNRLELAEALGKTLTGMERRFQVFNALAERHFAAGDFAAAETAIKNIHTASGKPDYLLLAYARHAYRLYQAGHHEQASSLMNKRFQREERNDLAREWMRDFSHRQRWETALHLLRSIGVTHHRSWEAYPIIQAAVKADRVDIAEEAIDILRPQYKRYAYPFMAVLLLRHGHGEQALEIIRGELSPQDEEVAWTSIILELGRLGLFAEALEIVDTIDQTPAIEQSALATLVVATWRRDKHFHDIATQKYLSQIPHSDTEQSLLAADMVLDFENATTVAQSFTSWSALQQAAEVFTALAPADVRDELLYRLADRATTLLAENRVYSPSAAHYIAIANWFAVDDERFGATWLIDTLATIKDEIPPLHPTLELEPLVTEWIASGHAAKALELVEQLQAPQQADYSLVLAERLLDDGQAKLARPLLLSACERLARSLSATNTEITLLRCVERWVEHFDAAHLQQRLNADVTATVPSKRRLQIENVFHVAAQTHAQALTLIAKHEPGLAQVKAYSDLARRLAARH</sequence>
<dbReference type="AlphaFoldDB" id="A0A3E0WIQ9"/>
<feature type="chain" id="PRO_5017687372" description="Tetratricopeptide repeat protein" evidence="1">
    <location>
        <begin position="41"/>
        <end position="735"/>
    </location>
</feature>